<evidence type="ECO:0000256" key="4">
    <source>
        <dbReference type="SAM" id="MobiDB-lite"/>
    </source>
</evidence>
<sequence length="183" mass="21139">MIDADGYRPNVGIVLLNADGRLFWARRVHRDGWQFPQGGMRSDETPLEAMYRELAEETGLMPQHVEVLASTRGWLRYKLPNRYIRHHQHPTCIGQKQVWFLLKLVGGEDALCLDACDKPEFDLWRWVDFWYPAAHVVNFKRDVYHRALRHFAPLVETALSLQLGPQPQSQGQGRPGRGRRAAA</sequence>
<dbReference type="PROSITE" id="PS51462">
    <property type="entry name" value="NUDIX"/>
    <property type="match status" value="1"/>
</dbReference>
<dbReference type="Proteomes" id="UP001156627">
    <property type="component" value="Unassembled WGS sequence"/>
</dbReference>
<protein>
    <recommendedName>
        <fullName evidence="3">RNA pyrophosphohydrolase</fullName>
        <ecNumber evidence="3">3.6.1.-</ecNumber>
    </recommendedName>
    <alternativeName>
        <fullName evidence="3">(Di)nucleoside polyphosphate hydrolase</fullName>
    </alternativeName>
</protein>
<comment type="function">
    <text evidence="3">Accelerates the degradation of transcripts by removing pyrophosphate from the 5'-end of triphosphorylated RNA, leading to a more labile monophosphorylated state that can stimulate subsequent ribonuclease cleavage.</text>
</comment>
<keyword evidence="7" id="KW-1185">Reference proteome</keyword>
<dbReference type="PANTHER" id="PTHR43736">
    <property type="entry name" value="ADP-RIBOSE PYROPHOSPHATASE"/>
    <property type="match status" value="1"/>
</dbReference>
<comment type="cofactor">
    <cofactor evidence="3">
        <name>a divalent metal cation</name>
        <dbReference type="ChEBI" id="CHEBI:60240"/>
    </cofactor>
</comment>
<dbReference type="EC" id="3.6.1.-" evidence="3"/>
<organism evidence="6 7">
    <name type="scientific">Dyella flagellata</name>
    <dbReference type="NCBI Taxonomy" id="1867833"/>
    <lineage>
        <taxon>Bacteria</taxon>
        <taxon>Pseudomonadati</taxon>
        <taxon>Pseudomonadota</taxon>
        <taxon>Gammaproteobacteria</taxon>
        <taxon>Lysobacterales</taxon>
        <taxon>Rhodanobacteraceae</taxon>
        <taxon>Dyella</taxon>
    </lineage>
</organism>
<comment type="cofactor">
    <cofactor evidence="1">
        <name>Mg(2+)</name>
        <dbReference type="ChEBI" id="CHEBI:18420"/>
    </cofactor>
</comment>
<feature type="short sequence motif" description="Nudix box" evidence="3">
    <location>
        <begin position="38"/>
        <end position="59"/>
    </location>
</feature>
<feature type="region of interest" description="Disordered" evidence="4">
    <location>
        <begin position="164"/>
        <end position="183"/>
    </location>
</feature>
<evidence type="ECO:0000259" key="5">
    <source>
        <dbReference type="PROSITE" id="PS51462"/>
    </source>
</evidence>
<proteinExistence type="inferred from homology"/>
<dbReference type="SUPFAM" id="SSF55811">
    <property type="entry name" value="Nudix"/>
    <property type="match status" value="1"/>
</dbReference>
<dbReference type="CDD" id="cd03671">
    <property type="entry name" value="NUDIX_Ap4A_hydrolase_plant_like"/>
    <property type="match status" value="1"/>
</dbReference>
<dbReference type="Gene3D" id="3.90.79.10">
    <property type="entry name" value="Nucleoside Triphosphate Pyrophosphohydrolase"/>
    <property type="match status" value="1"/>
</dbReference>
<dbReference type="Pfam" id="PF00293">
    <property type="entry name" value="NUDIX"/>
    <property type="match status" value="1"/>
</dbReference>
<dbReference type="InterPro" id="IPR020084">
    <property type="entry name" value="NUDIX_hydrolase_CS"/>
</dbReference>
<dbReference type="EMBL" id="BSOA01000015">
    <property type="protein sequence ID" value="GLQ88193.1"/>
    <property type="molecule type" value="Genomic_DNA"/>
</dbReference>
<gene>
    <name evidence="3 6" type="primary">rppH</name>
    <name evidence="3" type="synonym">nudH</name>
    <name evidence="6" type="ORF">GCM10007898_17620</name>
</gene>
<dbReference type="NCBIfam" id="NF001938">
    <property type="entry name" value="PRK00714.1-5"/>
    <property type="match status" value="1"/>
</dbReference>
<keyword evidence="2 3" id="KW-0378">Hydrolase</keyword>
<reference evidence="7" key="1">
    <citation type="journal article" date="2019" name="Int. J. Syst. Evol. Microbiol.">
        <title>The Global Catalogue of Microorganisms (GCM) 10K type strain sequencing project: providing services to taxonomists for standard genome sequencing and annotation.</title>
        <authorList>
            <consortium name="The Broad Institute Genomics Platform"/>
            <consortium name="The Broad Institute Genome Sequencing Center for Infectious Disease"/>
            <person name="Wu L."/>
            <person name="Ma J."/>
        </authorList>
    </citation>
    <scope>NUCLEOTIDE SEQUENCE [LARGE SCALE GENOMIC DNA]</scope>
    <source>
        <strain evidence="7">NBRC 111981</strain>
    </source>
</reference>
<dbReference type="HAMAP" id="MF_00298">
    <property type="entry name" value="Nudix_RppH"/>
    <property type="match status" value="1"/>
</dbReference>
<comment type="caution">
    <text evidence="6">The sequence shown here is derived from an EMBL/GenBank/DDBJ whole genome shotgun (WGS) entry which is preliminary data.</text>
</comment>
<dbReference type="PANTHER" id="PTHR43736:SF1">
    <property type="entry name" value="DIHYDRONEOPTERIN TRIPHOSPHATE DIPHOSPHATASE"/>
    <property type="match status" value="1"/>
</dbReference>
<dbReference type="InterPro" id="IPR022927">
    <property type="entry name" value="RppH"/>
</dbReference>
<evidence type="ECO:0000313" key="6">
    <source>
        <dbReference type="EMBL" id="GLQ88193.1"/>
    </source>
</evidence>
<evidence type="ECO:0000313" key="7">
    <source>
        <dbReference type="Proteomes" id="UP001156627"/>
    </source>
</evidence>
<dbReference type="PROSITE" id="PS00893">
    <property type="entry name" value="NUDIX_BOX"/>
    <property type="match status" value="1"/>
</dbReference>
<accession>A0ABQ5XAU2</accession>
<evidence type="ECO:0000256" key="3">
    <source>
        <dbReference type="HAMAP-Rule" id="MF_00298"/>
    </source>
</evidence>
<dbReference type="RefSeq" id="WP_284331640.1">
    <property type="nucleotide sequence ID" value="NZ_BSOA01000015.1"/>
</dbReference>
<dbReference type="InterPro" id="IPR000086">
    <property type="entry name" value="NUDIX_hydrolase_dom"/>
</dbReference>
<evidence type="ECO:0000256" key="2">
    <source>
        <dbReference type="ARBA" id="ARBA00022801"/>
    </source>
</evidence>
<comment type="similarity">
    <text evidence="3">Belongs to the Nudix hydrolase family. RppH subfamily.</text>
</comment>
<dbReference type="NCBIfam" id="NF001937">
    <property type="entry name" value="PRK00714.1-4"/>
    <property type="match status" value="1"/>
</dbReference>
<feature type="domain" description="Nudix hydrolase" evidence="5">
    <location>
        <begin position="6"/>
        <end position="149"/>
    </location>
</feature>
<dbReference type="InterPro" id="IPR015797">
    <property type="entry name" value="NUDIX_hydrolase-like_dom_sf"/>
</dbReference>
<evidence type="ECO:0000256" key="1">
    <source>
        <dbReference type="ARBA" id="ARBA00001946"/>
    </source>
</evidence>
<name>A0ABQ5XAU2_9GAMM</name>